<accession>A0A288Q7A8</accession>
<evidence type="ECO:0000313" key="1">
    <source>
        <dbReference type="EMBL" id="RDL06720.1"/>
    </source>
</evidence>
<proteinExistence type="predicted"/>
<keyword evidence="2" id="KW-1185">Reference proteome</keyword>
<protein>
    <submittedName>
        <fullName evidence="1">Uncharacterized protein</fullName>
    </submittedName>
</protein>
<dbReference type="EMBL" id="QRAS01000002">
    <property type="protein sequence ID" value="RDL06720.1"/>
    <property type="molecule type" value="Genomic_DNA"/>
</dbReference>
<sequence length="186" mass="22506">MEPKNIIEMRHNALGSLVYNLADRRYYWTPQILPDSKSYQWQLWIVIITGILVTPWWLFDKFIPLPHYIITNPIMWWFYLALGLFLPAILWWFGRQKTVFDTTQLVPFDQQTDPKVLMRGWFFERAWILFVLLLLPPTVLLFVWLFWLKSDFLDILLMLLHAALFWRRLIPHAFKRIALSGKELIK</sequence>
<name>A0A288Q7A8_9LACO</name>
<comment type="caution">
    <text evidence="1">The sequence shown here is derived from an EMBL/GenBank/DDBJ whole genome shotgun (WGS) entry which is preliminary data.</text>
</comment>
<dbReference type="RefSeq" id="WP_070230731.1">
    <property type="nucleotide sequence ID" value="NZ_BJYO01000003.1"/>
</dbReference>
<organism evidence="1 2">
    <name type="scientific">Weissella soli</name>
    <dbReference type="NCBI Taxonomy" id="155866"/>
    <lineage>
        <taxon>Bacteria</taxon>
        <taxon>Bacillati</taxon>
        <taxon>Bacillota</taxon>
        <taxon>Bacilli</taxon>
        <taxon>Lactobacillales</taxon>
        <taxon>Lactobacillaceae</taxon>
        <taxon>Weissella</taxon>
    </lineage>
</organism>
<dbReference type="Proteomes" id="UP000254912">
    <property type="component" value="Unassembled WGS sequence"/>
</dbReference>
<gene>
    <name evidence="1" type="ORF">DFP99_1109</name>
</gene>
<reference evidence="1 2" key="1">
    <citation type="submission" date="2018-07" db="EMBL/GenBank/DDBJ databases">
        <title>Genomic Encyclopedia of Type Strains, Phase III (KMG-III): the genomes of soil and plant-associated and newly described type strains.</title>
        <authorList>
            <person name="Whitman W."/>
        </authorList>
    </citation>
    <scope>NUCLEOTIDE SEQUENCE [LARGE SCALE GENOMIC DNA]</scope>
    <source>
        <strain evidence="1 2">CECT 7031</strain>
    </source>
</reference>
<evidence type="ECO:0000313" key="2">
    <source>
        <dbReference type="Proteomes" id="UP000254912"/>
    </source>
</evidence>
<dbReference type="AlphaFoldDB" id="A0A288Q7A8"/>
<dbReference type="KEGG" id="wso:WSWS_01580"/>
<dbReference type="OrthoDB" id="2152065at2"/>
<dbReference type="GeneID" id="94546761"/>